<dbReference type="Pfam" id="PF10401">
    <property type="entry name" value="IRF-3"/>
    <property type="match status" value="1"/>
</dbReference>
<evidence type="ECO:0000313" key="2">
    <source>
        <dbReference type="EMBL" id="KAK3754804.1"/>
    </source>
</evidence>
<dbReference type="InterPro" id="IPR001346">
    <property type="entry name" value="Interferon_reg_fact_DNA-bd_dom"/>
</dbReference>
<name>A0AAE0YRH5_9GAST</name>
<evidence type="ECO:0000313" key="3">
    <source>
        <dbReference type="Proteomes" id="UP001283361"/>
    </source>
</evidence>
<dbReference type="Pfam" id="PF00605">
    <property type="entry name" value="IRF"/>
    <property type="match status" value="1"/>
</dbReference>
<comment type="caution">
    <text evidence="2">The sequence shown here is derived from an EMBL/GenBank/DDBJ whole genome shotgun (WGS) entry which is preliminary data.</text>
</comment>
<dbReference type="InterPro" id="IPR017855">
    <property type="entry name" value="SMAD-like_dom_sf"/>
</dbReference>
<keyword evidence="3" id="KW-1185">Reference proteome</keyword>
<sequence length="493" mass="56708">MVLHAWAVYKYDFKGEEPSRKELSKWKENLRNSILSCPLIKEIEDCHEQKIPEPYKVYQFIDSKSRNTEVNNNIHKKEDSLQDSQFLCGAENFNMPNFKVLTSVSDLQQTSLVTEKASHFPCNQLPHNEEIFDVDIKSCDDSDESLADLKLVKLDKPFDKLSKVNIISPNEGQMCGPQAVGNLQVQDESQMSLTSTPPNKKFTNHSERETSYLANRDFRSRSPIGNKEYAAIYDPMRWDCEKRKLHDYDDFRDTCMNFYPYQDVSSQELCKTQNKTISCELQSLPLYVSVSYVSHQVIFKLMQEKFKLCYVESDGMRGSILRCPTSAQFGPSDAFLVELPHSTSIESLSSKKAEIISTVLKNMKRGITVSYSGGDILATRYCKAVAYFNTQNGQQVKLERDETRKIFDFHEEFQPRFNSAQWSSLTSDVKINFGVKSSSVEVVTVTITHRDAQRMLQEKKSHELQVYTEPDCSLSNEFDTRLSIEQKLMDTHV</sequence>
<dbReference type="InterPro" id="IPR008984">
    <property type="entry name" value="SMAD_FHA_dom_sf"/>
</dbReference>
<dbReference type="SUPFAM" id="SSF49879">
    <property type="entry name" value="SMAD/FHA domain"/>
    <property type="match status" value="1"/>
</dbReference>
<evidence type="ECO:0000259" key="1">
    <source>
        <dbReference type="PROSITE" id="PS51507"/>
    </source>
</evidence>
<proteinExistence type="predicted"/>
<gene>
    <name evidence="2" type="ORF">RRG08_012725</name>
</gene>
<dbReference type="Gene3D" id="1.10.10.10">
    <property type="entry name" value="Winged helix-like DNA-binding domain superfamily/Winged helix DNA-binding domain"/>
    <property type="match status" value="1"/>
</dbReference>
<dbReference type="EMBL" id="JAWDGP010005635">
    <property type="protein sequence ID" value="KAK3754804.1"/>
    <property type="molecule type" value="Genomic_DNA"/>
</dbReference>
<dbReference type="InterPro" id="IPR036388">
    <property type="entry name" value="WH-like_DNA-bd_sf"/>
</dbReference>
<dbReference type="SMART" id="SM01243">
    <property type="entry name" value="IRF-3"/>
    <property type="match status" value="1"/>
</dbReference>
<dbReference type="AlphaFoldDB" id="A0AAE0YRH5"/>
<dbReference type="PROSITE" id="PS51507">
    <property type="entry name" value="IRF_2"/>
    <property type="match status" value="1"/>
</dbReference>
<dbReference type="Proteomes" id="UP001283361">
    <property type="component" value="Unassembled WGS sequence"/>
</dbReference>
<dbReference type="InterPro" id="IPR019471">
    <property type="entry name" value="Interferon_reg_factor-3"/>
</dbReference>
<accession>A0AAE0YRH5</accession>
<dbReference type="GO" id="GO:0000981">
    <property type="term" value="F:DNA-binding transcription factor activity, RNA polymerase II-specific"/>
    <property type="evidence" value="ECO:0007669"/>
    <property type="project" value="TreeGrafter"/>
</dbReference>
<dbReference type="PANTHER" id="PTHR11949:SF17">
    <property type="entry name" value="IRF TRYPTOPHAN PENTAD REPEAT DOMAIN-CONTAINING PROTEIN"/>
    <property type="match status" value="1"/>
</dbReference>
<dbReference type="PANTHER" id="PTHR11949">
    <property type="entry name" value="INTERFERON REGULATORY FACTOR"/>
    <property type="match status" value="1"/>
</dbReference>
<protein>
    <recommendedName>
        <fullName evidence="1">IRF tryptophan pentad repeat domain-containing protein</fullName>
    </recommendedName>
</protein>
<organism evidence="2 3">
    <name type="scientific">Elysia crispata</name>
    <name type="common">lettuce slug</name>
    <dbReference type="NCBI Taxonomy" id="231223"/>
    <lineage>
        <taxon>Eukaryota</taxon>
        <taxon>Metazoa</taxon>
        <taxon>Spiralia</taxon>
        <taxon>Lophotrochozoa</taxon>
        <taxon>Mollusca</taxon>
        <taxon>Gastropoda</taxon>
        <taxon>Heterobranchia</taxon>
        <taxon>Euthyneura</taxon>
        <taxon>Panpulmonata</taxon>
        <taxon>Sacoglossa</taxon>
        <taxon>Placobranchoidea</taxon>
        <taxon>Plakobranchidae</taxon>
        <taxon>Elysia</taxon>
    </lineage>
</organism>
<feature type="domain" description="IRF tryptophan pentad repeat" evidence="1">
    <location>
        <begin position="1"/>
        <end position="62"/>
    </location>
</feature>
<dbReference type="GO" id="GO:0005634">
    <property type="term" value="C:nucleus"/>
    <property type="evidence" value="ECO:0007669"/>
    <property type="project" value="TreeGrafter"/>
</dbReference>
<dbReference type="GO" id="GO:0000978">
    <property type="term" value="F:RNA polymerase II cis-regulatory region sequence-specific DNA binding"/>
    <property type="evidence" value="ECO:0007669"/>
    <property type="project" value="TreeGrafter"/>
</dbReference>
<reference evidence="2" key="1">
    <citation type="journal article" date="2023" name="G3 (Bethesda)">
        <title>A reference genome for the long-term kleptoplast-retaining sea slug Elysia crispata morphotype clarki.</title>
        <authorList>
            <person name="Eastman K.E."/>
            <person name="Pendleton A.L."/>
            <person name="Shaikh M.A."/>
            <person name="Suttiyut T."/>
            <person name="Ogas R."/>
            <person name="Tomko P."/>
            <person name="Gavelis G."/>
            <person name="Widhalm J.R."/>
            <person name="Wisecaver J.H."/>
        </authorList>
    </citation>
    <scope>NUCLEOTIDE SEQUENCE</scope>
    <source>
        <strain evidence="2">ECLA1</strain>
    </source>
</reference>
<dbReference type="GO" id="GO:0045893">
    <property type="term" value="P:positive regulation of DNA-templated transcription"/>
    <property type="evidence" value="ECO:0007669"/>
    <property type="project" value="UniProtKB-ARBA"/>
</dbReference>
<dbReference type="Gene3D" id="2.60.200.10">
    <property type="match status" value="1"/>
</dbReference>